<evidence type="ECO:0000313" key="12">
    <source>
        <dbReference type="EMBL" id="SFH94827.1"/>
    </source>
</evidence>
<dbReference type="Gene3D" id="3.40.50.720">
    <property type="entry name" value="NAD(P)-binding Rossmann-like Domain"/>
    <property type="match status" value="1"/>
</dbReference>
<dbReference type="SMART" id="SM00829">
    <property type="entry name" value="PKS_ER"/>
    <property type="match status" value="1"/>
</dbReference>
<dbReference type="EC" id="1.3.1.104" evidence="9"/>
<protein>
    <recommendedName>
        <fullName evidence="9">enoyl-[acyl-carrier-protein] reductase</fullName>
        <ecNumber evidence="9">1.3.1.104</ecNumber>
    </recommendedName>
</protein>
<keyword evidence="8" id="KW-0275">Fatty acid biosynthesis</keyword>
<dbReference type="AlphaFoldDB" id="A0A1I3E761"/>
<evidence type="ECO:0000313" key="13">
    <source>
        <dbReference type="Proteomes" id="UP000199518"/>
    </source>
</evidence>
<keyword evidence="13" id="KW-1185">Reference proteome</keyword>
<dbReference type="InterPro" id="IPR011032">
    <property type="entry name" value="GroES-like_sf"/>
</dbReference>
<evidence type="ECO:0000256" key="6">
    <source>
        <dbReference type="ARBA" id="ARBA00023002"/>
    </source>
</evidence>
<dbReference type="InterPro" id="IPR051034">
    <property type="entry name" value="Mito_Enoyl-ACP_Reductase"/>
</dbReference>
<keyword evidence="5" id="KW-0809">Transit peptide</keyword>
<dbReference type="InterPro" id="IPR013154">
    <property type="entry name" value="ADH-like_N"/>
</dbReference>
<dbReference type="InterPro" id="IPR013149">
    <property type="entry name" value="ADH-like_C"/>
</dbReference>
<dbReference type="CDD" id="cd05282">
    <property type="entry name" value="ETR_like"/>
    <property type="match status" value="1"/>
</dbReference>
<dbReference type="Pfam" id="PF00107">
    <property type="entry name" value="ADH_zinc_N"/>
    <property type="match status" value="1"/>
</dbReference>
<evidence type="ECO:0000256" key="10">
    <source>
        <dbReference type="ARBA" id="ARBA00048843"/>
    </source>
</evidence>
<dbReference type="Gene3D" id="3.90.180.10">
    <property type="entry name" value="Medium-chain alcohol dehydrogenases, catalytic domain"/>
    <property type="match status" value="1"/>
</dbReference>
<dbReference type="STRING" id="1576369.SAMN05421753_104107"/>
<keyword evidence="4" id="KW-0521">NADP</keyword>
<feature type="domain" description="Enoyl reductase (ER)" evidence="11">
    <location>
        <begin position="18"/>
        <end position="336"/>
    </location>
</feature>
<accession>A0A1I3E761</accession>
<keyword evidence="7" id="KW-0443">Lipid metabolism</keyword>
<keyword evidence="3" id="KW-0276">Fatty acid metabolism</keyword>
<dbReference type="InterPro" id="IPR036291">
    <property type="entry name" value="NAD(P)-bd_dom_sf"/>
</dbReference>
<evidence type="ECO:0000256" key="8">
    <source>
        <dbReference type="ARBA" id="ARBA00023160"/>
    </source>
</evidence>
<reference evidence="13" key="1">
    <citation type="submission" date="2016-10" db="EMBL/GenBank/DDBJ databases">
        <authorList>
            <person name="Varghese N."/>
            <person name="Submissions S."/>
        </authorList>
    </citation>
    <scope>NUCLEOTIDE SEQUENCE [LARGE SCALE GENOMIC DNA]</scope>
    <source>
        <strain evidence="13">DSM 26348</strain>
    </source>
</reference>
<sequence length="339" mass="36531">MPLSSQTIQAAVCTRHGAPADVMTVEQRPMPVPGPGQVLVRMLAAPINPSDVLFIKGNYGIGPQPPTVPGFEGVGIVESGGGFLGWLRRGNRVAVLSPDGGTWGGYCVTKAQTVIPLPPSLTDEQGASFFINPATALMLTQWVFPVPMGNWIIQSAAASSLGRMVIRLGQHFKFRTINVVRRQEHVDELKALGADAVIVADEQTPIEEFNVQVDHITMCARPKFAIDPVGGKTGELLFNALGSGGRMRVFASLSEQPIPVHPRKMIVKNLGIESFWLGRSMEALSLPQKIKFVRQLSELHTKGVFQVEDFKTFPLSETVTALEVASSATGGTKVILTTK</sequence>
<name>A0A1I3E761_9PLAN</name>
<organism evidence="12 13">
    <name type="scientific">Planctomicrobium piriforme</name>
    <dbReference type="NCBI Taxonomy" id="1576369"/>
    <lineage>
        <taxon>Bacteria</taxon>
        <taxon>Pseudomonadati</taxon>
        <taxon>Planctomycetota</taxon>
        <taxon>Planctomycetia</taxon>
        <taxon>Planctomycetales</taxon>
        <taxon>Planctomycetaceae</taxon>
        <taxon>Planctomicrobium</taxon>
    </lineage>
</organism>
<keyword evidence="2" id="KW-0444">Lipid biosynthesis</keyword>
<proteinExistence type="inferred from homology"/>
<evidence type="ECO:0000256" key="1">
    <source>
        <dbReference type="ARBA" id="ARBA00010371"/>
    </source>
</evidence>
<comment type="similarity">
    <text evidence="1">Belongs to the zinc-containing alcohol dehydrogenase family. Quinone oxidoreductase subfamily.</text>
</comment>
<evidence type="ECO:0000256" key="5">
    <source>
        <dbReference type="ARBA" id="ARBA00022946"/>
    </source>
</evidence>
<dbReference type="GO" id="GO:0006633">
    <property type="term" value="P:fatty acid biosynthetic process"/>
    <property type="evidence" value="ECO:0007669"/>
    <property type="project" value="UniProtKB-KW"/>
</dbReference>
<comment type="catalytic activity">
    <reaction evidence="10">
        <text>a 2,3-saturated acyl-[ACP] + NADP(+) = a (2E)-enoyl-[ACP] + NADPH + H(+)</text>
        <dbReference type="Rhea" id="RHEA:22564"/>
        <dbReference type="Rhea" id="RHEA-COMP:9925"/>
        <dbReference type="Rhea" id="RHEA-COMP:9926"/>
        <dbReference type="ChEBI" id="CHEBI:15378"/>
        <dbReference type="ChEBI" id="CHEBI:57783"/>
        <dbReference type="ChEBI" id="CHEBI:58349"/>
        <dbReference type="ChEBI" id="CHEBI:78784"/>
        <dbReference type="ChEBI" id="CHEBI:78785"/>
        <dbReference type="EC" id="1.3.1.104"/>
    </reaction>
</comment>
<keyword evidence="6" id="KW-0560">Oxidoreductase</keyword>
<dbReference type="PANTHER" id="PTHR43981:SF2">
    <property type="entry name" value="ENOYL-[ACYL-CARRIER-PROTEIN] REDUCTASE, MITOCHONDRIAL"/>
    <property type="match status" value="1"/>
</dbReference>
<dbReference type="InterPro" id="IPR020843">
    <property type="entry name" value="ER"/>
</dbReference>
<dbReference type="OrthoDB" id="9787435at2"/>
<evidence type="ECO:0000256" key="3">
    <source>
        <dbReference type="ARBA" id="ARBA00022832"/>
    </source>
</evidence>
<dbReference type="SUPFAM" id="SSF50129">
    <property type="entry name" value="GroES-like"/>
    <property type="match status" value="1"/>
</dbReference>
<evidence type="ECO:0000256" key="9">
    <source>
        <dbReference type="ARBA" id="ARBA00038963"/>
    </source>
</evidence>
<dbReference type="PANTHER" id="PTHR43981">
    <property type="entry name" value="ENOYL-[ACYL-CARRIER-PROTEIN] REDUCTASE, MITOCHONDRIAL"/>
    <property type="match status" value="1"/>
</dbReference>
<evidence type="ECO:0000256" key="4">
    <source>
        <dbReference type="ARBA" id="ARBA00022857"/>
    </source>
</evidence>
<evidence type="ECO:0000256" key="7">
    <source>
        <dbReference type="ARBA" id="ARBA00023098"/>
    </source>
</evidence>
<evidence type="ECO:0000259" key="11">
    <source>
        <dbReference type="SMART" id="SM00829"/>
    </source>
</evidence>
<gene>
    <name evidence="12" type="ORF">SAMN05421753_104107</name>
</gene>
<dbReference type="Proteomes" id="UP000199518">
    <property type="component" value="Unassembled WGS sequence"/>
</dbReference>
<dbReference type="EMBL" id="FOQD01000004">
    <property type="protein sequence ID" value="SFH94827.1"/>
    <property type="molecule type" value="Genomic_DNA"/>
</dbReference>
<dbReference type="GO" id="GO:0141148">
    <property type="term" value="F:enoyl-[acyl-carrier-protein] reductase (NADPH) activity"/>
    <property type="evidence" value="ECO:0007669"/>
    <property type="project" value="UniProtKB-EC"/>
</dbReference>
<evidence type="ECO:0000256" key="2">
    <source>
        <dbReference type="ARBA" id="ARBA00022516"/>
    </source>
</evidence>
<dbReference type="Pfam" id="PF08240">
    <property type="entry name" value="ADH_N"/>
    <property type="match status" value="1"/>
</dbReference>
<dbReference type="SUPFAM" id="SSF51735">
    <property type="entry name" value="NAD(P)-binding Rossmann-fold domains"/>
    <property type="match status" value="1"/>
</dbReference>